<protein>
    <submittedName>
        <fullName evidence="1">Uncharacterized protein</fullName>
    </submittedName>
</protein>
<reference evidence="1 2" key="1">
    <citation type="submission" date="2017-06" db="EMBL/GenBank/DDBJ databases">
        <authorList>
            <person name="Kim H.J."/>
            <person name="Triplett B.A."/>
        </authorList>
    </citation>
    <scope>NUCLEOTIDE SEQUENCE [LARGE SCALE GENOMIC DNA]</scope>
</reference>
<gene>
    <name evidence="1" type="ORF">2050H1_101</name>
</gene>
<dbReference type="Proteomes" id="UP000224362">
    <property type="component" value="Segment"/>
</dbReference>
<dbReference type="EMBL" id="MF285619">
    <property type="protein sequence ID" value="ASZ78867.1"/>
    <property type="molecule type" value="Genomic_DNA"/>
</dbReference>
<sequence>MDIKTELVTTASYPNRIVEALTTLSQATAAKKIYNVDFEATKSTLTRAFEKLYQERISKVYLWGGLWEKLSEAEEAVSDGITVSSIPSVLSALKKVKAYKGEPTQFMKDLSEVIEGLAAIATEIKELKPFIVKGRKPSGKEPAPENPNKIVKTCACCFREIAVGSDGKMVHHGYRRPGEGYQTASCMGINYRPLEVSNEGLIALIKYMDKDLAETCAKLEEVNANGANMVMRDYRGKEVQPGETNHKGLVYNTQCRLMSHISSVTRQLEGLNTKLANWKPE</sequence>
<accession>A0A249Y2G8</accession>
<evidence type="ECO:0000313" key="2">
    <source>
        <dbReference type="Proteomes" id="UP000224362"/>
    </source>
</evidence>
<evidence type="ECO:0000313" key="1">
    <source>
        <dbReference type="EMBL" id="ASZ78867.1"/>
    </source>
</evidence>
<organism evidence="1 2">
    <name type="scientific">Serratia phage 2050H1</name>
    <dbReference type="NCBI Taxonomy" id="2024250"/>
    <lineage>
        <taxon>Viruses</taxon>
        <taxon>Duplodnaviria</taxon>
        <taxon>Heunggongvirae</taxon>
        <taxon>Uroviricota</taxon>
        <taxon>Caudoviricetes</taxon>
        <taxon>Pantevenvirales</taxon>
        <taxon>Ackermannviridae</taxon>
        <taxon>Miltonvirus</taxon>
        <taxon>Miltonvirus MAM1</taxon>
    </lineage>
</organism>
<proteinExistence type="predicted"/>
<name>A0A249Y2G8_9CAUD</name>